<evidence type="ECO:0000313" key="1">
    <source>
        <dbReference type="EMBL" id="QNP54248.1"/>
    </source>
</evidence>
<sequence>MRLLYVFLPLLIVGCTKSGPAPVPTAAFTTSRSVIETGEKLHLTNTRQQAVHYEWRSSHARDSVKTDSDPTYILRGAGLYDITLLAFPADGVQSSATQTVKAGRRRIKWYRITSVDFMRPNGQPWHADGTAPTIATTLVTPAGKTALSTNDMNVSPATLPLLYFADNNLPPL</sequence>
<dbReference type="InterPro" id="IPR035986">
    <property type="entry name" value="PKD_dom_sf"/>
</dbReference>
<dbReference type="SUPFAM" id="SSF49299">
    <property type="entry name" value="PKD domain"/>
    <property type="match status" value="1"/>
</dbReference>
<dbReference type="PROSITE" id="PS51257">
    <property type="entry name" value="PROKAR_LIPOPROTEIN"/>
    <property type="match status" value="1"/>
</dbReference>
<dbReference type="AlphaFoldDB" id="A0A7H0H132"/>
<dbReference type="KEGG" id="hqi:H9L05_21480"/>
<dbReference type="Gene3D" id="2.60.40.10">
    <property type="entry name" value="Immunoglobulins"/>
    <property type="match status" value="1"/>
</dbReference>
<protein>
    <recommendedName>
        <fullName evidence="3">PKD domain-containing protein</fullName>
    </recommendedName>
</protein>
<geneLocation type="plasmid" evidence="1 2">
    <name>p_unnamed1</name>
</geneLocation>
<gene>
    <name evidence="1" type="ORF">H9L05_21480</name>
</gene>
<organism evidence="1 2">
    <name type="scientific">Hymenobacter qilianensis</name>
    <dbReference type="NCBI Taxonomy" id="1385715"/>
    <lineage>
        <taxon>Bacteria</taxon>
        <taxon>Pseudomonadati</taxon>
        <taxon>Bacteroidota</taxon>
        <taxon>Cytophagia</taxon>
        <taxon>Cytophagales</taxon>
        <taxon>Hymenobacteraceae</taxon>
        <taxon>Hymenobacter</taxon>
    </lineage>
</organism>
<reference evidence="1 2" key="1">
    <citation type="submission" date="2020-08" db="EMBL/GenBank/DDBJ databases">
        <title>Genome sequence of Hymenobacter qilianensis JCM 19763T.</title>
        <authorList>
            <person name="Hyun D.-W."/>
            <person name="Bae J.-W."/>
        </authorList>
    </citation>
    <scope>NUCLEOTIDE SEQUENCE [LARGE SCALE GENOMIC DNA]</scope>
    <source>
        <strain evidence="1 2">JCM 19763</strain>
        <plasmid evidence="1 2">p_unnamed1</plasmid>
    </source>
</reference>
<accession>A0A7H0H132</accession>
<dbReference type="EMBL" id="CP060785">
    <property type="protein sequence ID" value="QNP54248.1"/>
    <property type="molecule type" value="Genomic_DNA"/>
</dbReference>
<proteinExistence type="predicted"/>
<dbReference type="RefSeq" id="WP_187734407.1">
    <property type="nucleotide sequence ID" value="NZ_BMFN01000005.1"/>
</dbReference>
<keyword evidence="1" id="KW-0614">Plasmid</keyword>
<keyword evidence="2" id="KW-1185">Reference proteome</keyword>
<evidence type="ECO:0000313" key="2">
    <source>
        <dbReference type="Proteomes" id="UP000516093"/>
    </source>
</evidence>
<dbReference type="InterPro" id="IPR013783">
    <property type="entry name" value="Ig-like_fold"/>
</dbReference>
<evidence type="ECO:0008006" key="3">
    <source>
        <dbReference type="Google" id="ProtNLM"/>
    </source>
</evidence>
<dbReference type="Proteomes" id="UP000516093">
    <property type="component" value="Plasmid p_unnamed1"/>
</dbReference>
<name>A0A7H0H132_9BACT</name>